<keyword evidence="3" id="KW-1133">Transmembrane helix</keyword>
<feature type="compositionally biased region" description="Low complexity" evidence="5">
    <location>
        <begin position="411"/>
        <end position="427"/>
    </location>
</feature>
<evidence type="ECO:0000256" key="3">
    <source>
        <dbReference type="ARBA" id="ARBA00022989"/>
    </source>
</evidence>
<accession>A0A163ANU3</accession>
<feature type="region of interest" description="Disordered" evidence="5">
    <location>
        <begin position="391"/>
        <end position="434"/>
    </location>
</feature>
<evidence type="ECO:0000256" key="2">
    <source>
        <dbReference type="ARBA" id="ARBA00022692"/>
    </source>
</evidence>
<feature type="region of interest" description="Disordered" evidence="5">
    <location>
        <begin position="133"/>
        <end position="154"/>
    </location>
</feature>
<evidence type="ECO:0000313" key="7">
    <source>
        <dbReference type="EMBL" id="OAD74761.1"/>
    </source>
</evidence>
<dbReference type="Gene3D" id="2.60.120.260">
    <property type="entry name" value="Galactose-binding domain-like"/>
    <property type="match status" value="1"/>
</dbReference>
<feature type="domain" description="SUN" evidence="6">
    <location>
        <begin position="654"/>
        <end position="845"/>
    </location>
</feature>
<sequence length="846" mass="94759">MSSGFNLGHSPRRRETEHGAYCSSPTDAVAERAQQHASHKNHQSIQKGTPIRGDTSINIATAFHQQQMLDDTPLTKRLRPVQLSPQWSDRFTKISKEHWSSINTNNNHNNNTQNHNNAITSASQDQEIDAFFGHSNTPQQSQSLSQSLSTPEGWNPYEEEEMLSQHPEEEARRRNVVASGGEILDIDGIDYNGEPARTNKKSQAKQDRDEDDGEDEYDQYDDNQNPGEFESINPDEDQDEQYNDDSDLEGVAWMKSKLAKVYDKVLLMVFVRLFWCLWIVKEIISRCTELLLLIAGRAIIQPFTNLLKALGIYNPCPEPPLRSSWRWNRLVLFILILAGALNGLLSSFPDNQFERTPIIRHVLDNQPIRIDKFRTIWPFFHKKPFLAEFNTNKSKSKSNNNNRYDNQQSPAETSLIESSIASTESIPSPSPSPLVIQDPDSIQAYISKEVERQVQSRLHQVQSNSRPTIATVATVTDATVTDATTASVGAATIPATTIATATDDTIIINGANSDYDNSIGSNSDSLLPELHSYIDNRCASRTELEDYAAALDHVRQEINDQLRSTLQDIPAQVERETDQLRASLEVANYLQNHWEEVQKLLDNIGNNPQLLSSSSSPSSPSQDQQHYNQQQVRQRPVPLNPWDTLPDYALATSGASVIGRLTSYTYTTYPQHPALRQIARLTGIGTRNYYAPVVALMHGTEPGACWTMSGAQGTLGIHLSQPILVKHVTVEFPPPTSSTVNRTTSPREFEVWGLQSIGGSQTKNSGSSLLGGVFGPVRFPWDYPNPDSTLLGSFEYDIEGAPIQMFDVPSTHYLIAQAVLIRIRSNWGHPDYTSLYRVRIHGYPEE</sequence>
<feature type="region of interest" description="Disordered" evidence="5">
    <location>
        <begin position="605"/>
        <end position="638"/>
    </location>
</feature>
<dbReference type="Proteomes" id="UP000077315">
    <property type="component" value="Unassembled WGS sequence"/>
</dbReference>
<dbReference type="VEuPathDB" id="FungiDB:PHYBLDRAFT_61187"/>
<dbReference type="Pfam" id="PF07738">
    <property type="entry name" value="Sad1_UNC"/>
    <property type="match status" value="2"/>
</dbReference>
<evidence type="ECO:0000256" key="5">
    <source>
        <dbReference type="SAM" id="MobiDB-lite"/>
    </source>
</evidence>
<dbReference type="PROSITE" id="PS51469">
    <property type="entry name" value="SUN"/>
    <property type="match status" value="1"/>
</dbReference>
<evidence type="ECO:0000313" key="8">
    <source>
        <dbReference type="Proteomes" id="UP000077315"/>
    </source>
</evidence>
<proteinExistence type="predicted"/>
<feature type="region of interest" description="Disordered" evidence="5">
    <location>
        <begin position="1"/>
        <end position="49"/>
    </location>
</feature>
<feature type="region of interest" description="Disordered" evidence="5">
    <location>
        <begin position="186"/>
        <end position="244"/>
    </location>
</feature>
<dbReference type="InterPro" id="IPR045119">
    <property type="entry name" value="SUN1-5"/>
</dbReference>
<dbReference type="InParanoid" id="A0A163ANU3"/>
<dbReference type="InterPro" id="IPR012919">
    <property type="entry name" value="SUN_dom"/>
</dbReference>
<keyword evidence="2" id="KW-0812">Transmembrane</keyword>
<comment type="subcellular location">
    <subcellularLocation>
        <location evidence="1">Membrane</location>
    </subcellularLocation>
</comment>
<feature type="compositionally biased region" description="Acidic residues" evidence="5">
    <location>
        <begin position="233"/>
        <end position="244"/>
    </location>
</feature>
<evidence type="ECO:0000259" key="6">
    <source>
        <dbReference type="PROSITE" id="PS51469"/>
    </source>
</evidence>
<dbReference type="AlphaFoldDB" id="A0A163ANU3"/>
<dbReference type="GO" id="GO:0043495">
    <property type="term" value="F:protein-membrane adaptor activity"/>
    <property type="evidence" value="ECO:0007669"/>
    <property type="project" value="TreeGrafter"/>
</dbReference>
<keyword evidence="4" id="KW-0472">Membrane</keyword>
<dbReference type="RefSeq" id="XP_018292801.1">
    <property type="nucleotide sequence ID" value="XM_018440768.1"/>
</dbReference>
<gene>
    <name evidence="7" type="ORF">PHYBLDRAFT_61187</name>
</gene>
<feature type="compositionally biased region" description="Acidic residues" evidence="5">
    <location>
        <begin position="209"/>
        <end position="221"/>
    </location>
</feature>
<dbReference type="PANTHER" id="PTHR12911">
    <property type="entry name" value="SAD1/UNC-84-LIKE PROTEIN-RELATED"/>
    <property type="match status" value="1"/>
</dbReference>
<dbReference type="GeneID" id="29001674"/>
<keyword evidence="8" id="KW-1185">Reference proteome</keyword>
<dbReference type="GO" id="GO:0034993">
    <property type="term" value="C:meiotic nuclear membrane microtubule tethering complex"/>
    <property type="evidence" value="ECO:0007669"/>
    <property type="project" value="TreeGrafter"/>
</dbReference>
<reference evidence="8" key="1">
    <citation type="submission" date="2015-06" db="EMBL/GenBank/DDBJ databases">
        <title>Expansion of signal transduction pathways in fungi by whole-genome duplication.</title>
        <authorList>
            <consortium name="DOE Joint Genome Institute"/>
            <person name="Corrochano L.M."/>
            <person name="Kuo A."/>
            <person name="Marcet-Houben M."/>
            <person name="Polaino S."/>
            <person name="Salamov A."/>
            <person name="Villalobos J.M."/>
            <person name="Alvarez M.I."/>
            <person name="Avalos J."/>
            <person name="Benito E.P."/>
            <person name="Benoit I."/>
            <person name="Burger G."/>
            <person name="Camino L.P."/>
            <person name="Canovas D."/>
            <person name="Cerda-Olmedo E."/>
            <person name="Cheng J.-F."/>
            <person name="Dominguez A."/>
            <person name="Elias M."/>
            <person name="Eslava A.P."/>
            <person name="Glaser F."/>
            <person name="Grimwood J."/>
            <person name="Gutierrez G."/>
            <person name="Heitman J."/>
            <person name="Henrissat B."/>
            <person name="Iturriaga E.A."/>
            <person name="Lang B.F."/>
            <person name="Lavin J.L."/>
            <person name="Lee S."/>
            <person name="Li W."/>
            <person name="Lindquist E."/>
            <person name="Lopez-Garcia S."/>
            <person name="Luque E.M."/>
            <person name="Marcos A.T."/>
            <person name="Martin J."/>
            <person name="McCluskey K."/>
            <person name="Medina H.R."/>
            <person name="Miralles-Duran A."/>
            <person name="Miyazaki A."/>
            <person name="Munoz-Torres E."/>
            <person name="Oguiza J.A."/>
            <person name="Ohm R."/>
            <person name="Olmedo M."/>
            <person name="Orejas M."/>
            <person name="Ortiz-Castellanos L."/>
            <person name="Pisabarro A.G."/>
            <person name="Rodriguez-Romero J."/>
            <person name="Ruiz-Herrera J."/>
            <person name="Ruiz-Vazquez R."/>
            <person name="Sanz C."/>
            <person name="Schackwitz W."/>
            <person name="Schmutz J."/>
            <person name="Shahriari M."/>
            <person name="Shelest E."/>
            <person name="Silva-Franco F."/>
            <person name="Soanes D."/>
            <person name="Syed K."/>
            <person name="Tagua V.G."/>
            <person name="Talbot N.J."/>
            <person name="Thon M."/>
            <person name="De vries R.P."/>
            <person name="Wiebenga A."/>
            <person name="Yadav J.S."/>
            <person name="Braun E.L."/>
            <person name="Baker S."/>
            <person name="Garre V."/>
            <person name="Horwitz B."/>
            <person name="Torres-Martinez S."/>
            <person name="Idnurm A."/>
            <person name="Herrera-Estrella A."/>
            <person name="Gabaldon T."/>
            <person name="Grigoriev I.V."/>
        </authorList>
    </citation>
    <scope>NUCLEOTIDE SEQUENCE [LARGE SCALE GENOMIC DNA]</scope>
    <source>
        <strain evidence="8">NRRL 1555(-)</strain>
    </source>
</reference>
<evidence type="ECO:0000256" key="1">
    <source>
        <dbReference type="ARBA" id="ARBA00004370"/>
    </source>
</evidence>
<feature type="compositionally biased region" description="Low complexity" evidence="5">
    <location>
        <begin position="139"/>
        <end position="149"/>
    </location>
</feature>
<name>A0A163ANU3_PHYB8</name>
<evidence type="ECO:0000256" key="4">
    <source>
        <dbReference type="ARBA" id="ARBA00023136"/>
    </source>
</evidence>
<dbReference type="PANTHER" id="PTHR12911:SF8">
    <property type="entry name" value="KLAROID PROTEIN-RELATED"/>
    <property type="match status" value="1"/>
</dbReference>
<protein>
    <recommendedName>
        <fullName evidence="6">SUN domain-containing protein</fullName>
    </recommendedName>
</protein>
<dbReference type="EMBL" id="KV440978">
    <property type="protein sequence ID" value="OAD74761.1"/>
    <property type="molecule type" value="Genomic_DNA"/>
</dbReference>
<dbReference type="OrthoDB" id="342281at2759"/>
<feature type="compositionally biased region" description="Low complexity" evidence="5">
    <location>
        <begin position="612"/>
        <end position="634"/>
    </location>
</feature>
<dbReference type="STRING" id="763407.A0A163ANU3"/>
<organism evidence="7 8">
    <name type="scientific">Phycomyces blakesleeanus (strain ATCC 8743b / DSM 1359 / FGSC 10004 / NBRC 33097 / NRRL 1555)</name>
    <dbReference type="NCBI Taxonomy" id="763407"/>
    <lineage>
        <taxon>Eukaryota</taxon>
        <taxon>Fungi</taxon>
        <taxon>Fungi incertae sedis</taxon>
        <taxon>Mucoromycota</taxon>
        <taxon>Mucoromycotina</taxon>
        <taxon>Mucoromycetes</taxon>
        <taxon>Mucorales</taxon>
        <taxon>Phycomycetaceae</taxon>
        <taxon>Phycomyces</taxon>
    </lineage>
</organism>